<dbReference type="Proteomes" id="UP000265515">
    <property type="component" value="Unassembled WGS sequence"/>
</dbReference>
<comment type="caution">
    <text evidence="1">The sequence shown here is derived from an EMBL/GenBank/DDBJ whole genome shotgun (WGS) entry which is preliminary data.</text>
</comment>
<evidence type="ECO:0000313" key="2">
    <source>
        <dbReference type="Proteomes" id="UP000265515"/>
    </source>
</evidence>
<evidence type="ECO:0000313" key="1">
    <source>
        <dbReference type="EMBL" id="GBG64938.1"/>
    </source>
</evidence>
<dbReference type="OrthoDB" id="2096280at2759"/>
<dbReference type="Gramene" id="GBG64938">
    <property type="protein sequence ID" value="GBG64938"/>
    <property type="gene ID" value="CBR_g48686"/>
</dbReference>
<dbReference type="AlphaFoldDB" id="A0A388K4F0"/>
<proteinExistence type="predicted"/>
<name>A0A388K4F0_CHABU</name>
<dbReference type="EMBL" id="BFEA01000056">
    <property type="protein sequence ID" value="GBG64938.1"/>
    <property type="molecule type" value="Genomic_DNA"/>
</dbReference>
<keyword evidence="2" id="KW-1185">Reference proteome</keyword>
<organism evidence="1 2">
    <name type="scientific">Chara braunii</name>
    <name type="common">Braun's stonewort</name>
    <dbReference type="NCBI Taxonomy" id="69332"/>
    <lineage>
        <taxon>Eukaryota</taxon>
        <taxon>Viridiplantae</taxon>
        <taxon>Streptophyta</taxon>
        <taxon>Charophyceae</taxon>
        <taxon>Charales</taxon>
        <taxon>Characeae</taxon>
        <taxon>Chara</taxon>
    </lineage>
</organism>
<protein>
    <submittedName>
        <fullName evidence="1">Uncharacterized protein</fullName>
    </submittedName>
</protein>
<dbReference type="OMA" id="EANYASH"/>
<accession>A0A388K4F0</accession>
<sequence>MAGADFLPPIDRSASNFPSLSAMCRKITDTTPLIVPAGKVILKSDRVAECMMASELLAKGPHTPQHIKKYRQSVQRQAGKVIRHYGLWDDKLPSNEDMTFGTKFHRSPDDTVFAAVNAHPRSTMMQHYQEFKEKDYSSSKKEPLGKVMIRGHVLPEGAGTTKPFGCFIGAKERDRNPESRKLIYPGQQGNDDAHALYVRSHGDFYPGEQRNRCYDWKSAGIDPTHMRFGVQEKGRWLNGVGKLLNPQLQENKKIGESIICKKLDDYRMENVSEVGHVKRLGIRIGTDDSFAFGIPTRRKPEWGMADLLMGDYTKEQQQPDNDLGKSIYRMNPTFKVPDRPGGVPTIRDDIPAPKIRALGDIQIKSLVKDAGVDITDEQVHEAFQLAYEIEIECGAYVKEGCPPKVSLKTFLITMQHVNPPPEPPII</sequence>
<gene>
    <name evidence="1" type="ORF">CBR_g48686</name>
</gene>
<dbReference type="STRING" id="69332.A0A388K4F0"/>
<reference evidence="1 2" key="1">
    <citation type="journal article" date="2018" name="Cell">
        <title>The Chara Genome: Secondary Complexity and Implications for Plant Terrestrialization.</title>
        <authorList>
            <person name="Nishiyama T."/>
            <person name="Sakayama H."/>
            <person name="Vries J.D."/>
            <person name="Buschmann H."/>
            <person name="Saint-Marcoux D."/>
            <person name="Ullrich K.K."/>
            <person name="Haas F.B."/>
            <person name="Vanderstraeten L."/>
            <person name="Becker D."/>
            <person name="Lang D."/>
            <person name="Vosolsobe S."/>
            <person name="Rombauts S."/>
            <person name="Wilhelmsson P.K.I."/>
            <person name="Janitza P."/>
            <person name="Kern R."/>
            <person name="Heyl A."/>
            <person name="Rumpler F."/>
            <person name="Villalobos L.I.A.C."/>
            <person name="Clay J.M."/>
            <person name="Skokan R."/>
            <person name="Toyoda A."/>
            <person name="Suzuki Y."/>
            <person name="Kagoshima H."/>
            <person name="Schijlen E."/>
            <person name="Tajeshwar N."/>
            <person name="Catarino B."/>
            <person name="Hetherington A.J."/>
            <person name="Saltykova A."/>
            <person name="Bonnot C."/>
            <person name="Breuninger H."/>
            <person name="Symeonidi A."/>
            <person name="Radhakrishnan G.V."/>
            <person name="Van Nieuwerburgh F."/>
            <person name="Deforce D."/>
            <person name="Chang C."/>
            <person name="Karol K.G."/>
            <person name="Hedrich R."/>
            <person name="Ulvskov P."/>
            <person name="Glockner G."/>
            <person name="Delwiche C.F."/>
            <person name="Petrasek J."/>
            <person name="Van de Peer Y."/>
            <person name="Friml J."/>
            <person name="Beilby M."/>
            <person name="Dolan L."/>
            <person name="Kohara Y."/>
            <person name="Sugano S."/>
            <person name="Fujiyama A."/>
            <person name="Delaux P.-M."/>
            <person name="Quint M."/>
            <person name="TheiBen G."/>
            <person name="Hagemann M."/>
            <person name="Harholt J."/>
            <person name="Dunand C."/>
            <person name="Zachgo S."/>
            <person name="Langdale J."/>
            <person name="Maumus F."/>
            <person name="Straeten D.V.D."/>
            <person name="Gould S.B."/>
            <person name="Rensing S.A."/>
        </authorList>
    </citation>
    <scope>NUCLEOTIDE SEQUENCE [LARGE SCALE GENOMIC DNA]</scope>
    <source>
        <strain evidence="1 2">S276</strain>
    </source>
</reference>